<evidence type="ECO:0000313" key="1">
    <source>
        <dbReference type="EMBL" id="AFM14498.1"/>
    </source>
</evidence>
<dbReference type="HOGENOM" id="CLU_2144779_0_0_12"/>
<evidence type="ECO:0008006" key="3">
    <source>
        <dbReference type="Google" id="ProtNLM"/>
    </source>
</evidence>
<dbReference type="AlphaFoldDB" id="I4BB41"/>
<dbReference type="EMBL" id="CP002959">
    <property type="protein sequence ID" value="AFM14498.1"/>
    <property type="molecule type" value="Genomic_DNA"/>
</dbReference>
<evidence type="ECO:0000313" key="2">
    <source>
        <dbReference type="Proteomes" id="UP000006048"/>
    </source>
</evidence>
<proteinExistence type="predicted"/>
<keyword evidence="2" id="KW-1185">Reference proteome</keyword>
<protein>
    <recommendedName>
        <fullName evidence="3">STAS domain-containing protein</fullName>
    </recommendedName>
</protein>
<dbReference type="KEGG" id="tpx:Turpa_3864"/>
<dbReference type="Proteomes" id="UP000006048">
    <property type="component" value="Chromosome"/>
</dbReference>
<accession>I4BB41</accession>
<name>I4BB41_TURPD</name>
<gene>
    <name evidence="1" type="ordered locus">Turpa_3864</name>
</gene>
<organism evidence="1 2">
    <name type="scientific">Turneriella parva (strain ATCC BAA-1111 / DSM 21527 / NCTC 11395 / H)</name>
    <name type="common">Leptospira parva</name>
    <dbReference type="NCBI Taxonomy" id="869212"/>
    <lineage>
        <taxon>Bacteria</taxon>
        <taxon>Pseudomonadati</taxon>
        <taxon>Spirochaetota</taxon>
        <taxon>Spirochaetia</taxon>
        <taxon>Leptospirales</taxon>
        <taxon>Leptospiraceae</taxon>
        <taxon>Turneriella</taxon>
    </lineage>
</organism>
<dbReference type="STRING" id="869212.Turpa_3864"/>
<reference evidence="1 2" key="1">
    <citation type="submission" date="2012-06" db="EMBL/GenBank/DDBJ databases">
        <title>The complete chromosome of genome of Turneriella parva DSM 21527.</title>
        <authorList>
            <consortium name="US DOE Joint Genome Institute (JGI-PGF)"/>
            <person name="Lucas S."/>
            <person name="Han J."/>
            <person name="Lapidus A."/>
            <person name="Bruce D."/>
            <person name="Goodwin L."/>
            <person name="Pitluck S."/>
            <person name="Peters L."/>
            <person name="Kyrpides N."/>
            <person name="Mavromatis K."/>
            <person name="Ivanova N."/>
            <person name="Mikhailova N."/>
            <person name="Chertkov O."/>
            <person name="Detter J.C."/>
            <person name="Tapia R."/>
            <person name="Han C."/>
            <person name="Land M."/>
            <person name="Hauser L."/>
            <person name="Markowitz V."/>
            <person name="Cheng J.-F."/>
            <person name="Hugenholtz P."/>
            <person name="Woyke T."/>
            <person name="Wu D."/>
            <person name="Gronow S."/>
            <person name="Wellnitz S."/>
            <person name="Brambilla E."/>
            <person name="Klenk H.-P."/>
            <person name="Eisen J.A."/>
        </authorList>
    </citation>
    <scope>NUCLEOTIDE SEQUENCE [LARGE SCALE GENOMIC DNA]</scope>
    <source>
        <strain evidence="2">ATCC BAA-1111 / DSM 21527 / NCTC 11395 / H</strain>
    </source>
</reference>
<sequence>MMYNLSLGANVNFFRKKSNAFITLEAPDFGADTHKLWSDLMYTLEGQEVRHVTVRLYDTGDLTLRVVSVIVSLGLKLRGESVEFDLEASPKIIAMMRRLNFSSAFSRLHEVQ</sequence>